<dbReference type="OrthoDB" id="74991at2759"/>
<sequence>MTYYDVNIMQSHCPMGFYHFLHLAFGLIFPSTAVTIFTSANLISLKFGDLYPVYASISSHKDVQKFVHYMLNGEVNDKHVDAANVGDGTGSLTNVLVESGANVLAIEKNSSNVALQMSHFGQAQMKAILDIIVMPVPACGNLVSEDLYMATLVNDRFGSTQRVKLIQEDFTRCHLRSHLSSYMGSVSSDSTPYAKVARTCVRPCVAYLSTSFVTSKPDAIIQHQMQLDSKRQDRICLDSTNWIVNCRIRQCQTMTEIGYMGLCGIGD</sequence>
<dbReference type="GO" id="GO:0032259">
    <property type="term" value="P:methylation"/>
    <property type="evidence" value="ECO:0007669"/>
    <property type="project" value="UniProtKB-KW"/>
</dbReference>
<dbReference type="STRING" id="35608.A0A2U1NGP2"/>
<dbReference type="Proteomes" id="UP000245207">
    <property type="component" value="Unassembled WGS sequence"/>
</dbReference>
<dbReference type="GO" id="GO:0008168">
    <property type="term" value="F:methyltransferase activity"/>
    <property type="evidence" value="ECO:0007669"/>
    <property type="project" value="UniProtKB-KW"/>
</dbReference>
<dbReference type="AlphaFoldDB" id="A0A2U1NGP2"/>
<dbReference type="EMBL" id="PKPP01002866">
    <property type="protein sequence ID" value="PWA72648.1"/>
    <property type="molecule type" value="Genomic_DNA"/>
</dbReference>
<keyword evidence="3" id="KW-1185">Reference proteome</keyword>
<comment type="caution">
    <text evidence="2">The sequence shown here is derived from an EMBL/GenBank/DDBJ whole genome shotgun (WGS) entry which is preliminary data.</text>
</comment>
<dbReference type="InterPro" id="IPR029063">
    <property type="entry name" value="SAM-dependent_MTases_sf"/>
</dbReference>
<dbReference type="Gene3D" id="3.40.50.150">
    <property type="entry name" value="Vaccinia Virus protein VP39"/>
    <property type="match status" value="1"/>
</dbReference>
<accession>A0A2U1NGP2</accession>
<keyword evidence="2" id="KW-0489">Methyltransferase</keyword>
<name>A0A2U1NGP2_ARTAN</name>
<reference evidence="2 3" key="1">
    <citation type="journal article" date="2018" name="Mol. Plant">
        <title>The genome of Artemisia annua provides insight into the evolution of Asteraceae family and artemisinin biosynthesis.</title>
        <authorList>
            <person name="Shen Q."/>
            <person name="Zhang L."/>
            <person name="Liao Z."/>
            <person name="Wang S."/>
            <person name="Yan T."/>
            <person name="Shi P."/>
            <person name="Liu M."/>
            <person name="Fu X."/>
            <person name="Pan Q."/>
            <person name="Wang Y."/>
            <person name="Lv Z."/>
            <person name="Lu X."/>
            <person name="Zhang F."/>
            <person name="Jiang W."/>
            <person name="Ma Y."/>
            <person name="Chen M."/>
            <person name="Hao X."/>
            <person name="Li L."/>
            <person name="Tang Y."/>
            <person name="Lv G."/>
            <person name="Zhou Y."/>
            <person name="Sun X."/>
            <person name="Brodelius P.E."/>
            <person name="Rose J.K.C."/>
            <person name="Tang K."/>
        </authorList>
    </citation>
    <scope>NUCLEOTIDE SEQUENCE [LARGE SCALE GENOMIC DNA]</scope>
    <source>
        <strain evidence="3">cv. Huhao1</strain>
        <tissue evidence="2">Leaf</tissue>
    </source>
</reference>
<keyword evidence="2" id="KW-0808">Transferase</keyword>
<keyword evidence="1" id="KW-1133">Transmembrane helix</keyword>
<feature type="transmembrane region" description="Helical" evidence="1">
    <location>
        <begin position="20"/>
        <end position="43"/>
    </location>
</feature>
<evidence type="ECO:0000313" key="2">
    <source>
        <dbReference type="EMBL" id="PWA72648.1"/>
    </source>
</evidence>
<keyword evidence="1" id="KW-0812">Transmembrane</keyword>
<evidence type="ECO:0000313" key="3">
    <source>
        <dbReference type="Proteomes" id="UP000245207"/>
    </source>
</evidence>
<organism evidence="2 3">
    <name type="scientific">Artemisia annua</name>
    <name type="common">Sweet wormwood</name>
    <dbReference type="NCBI Taxonomy" id="35608"/>
    <lineage>
        <taxon>Eukaryota</taxon>
        <taxon>Viridiplantae</taxon>
        <taxon>Streptophyta</taxon>
        <taxon>Embryophyta</taxon>
        <taxon>Tracheophyta</taxon>
        <taxon>Spermatophyta</taxon>
        <taxon>Magnoliopsida</taxon>
        <taxon>eudicotyledons</taxon>
        <taxon>Gunneridae</taxon>
        <taxon>Pentapetalae</taxon>
        <taxon>asterids</taxon>
        <taxon>campanulids</taxon>
        <taxon>Asterales</taxon>
        <taxon>Asteraceae</taxon>
        <taxon>Asteroideae</taxon>
        <taxon>Anthemideae</taxon>
        <taxon>Artemisiinae</taxon>
        <taxon>Artemisia</taxon>
    </lineage>
</organism>
<protein>
    <submittedName>
        <fullName evidence="2">Ribosomal RNA adenine methylase transferase</fullName>
    </submittedName>
</protein>
<gene>
    <name evidence="2" type="ORF">CTI12_AA265900</name>
</gene>
<proteinExistence type="predicted"/>
<keyword evidence="1" id="KW-0472">Membrane</keyword>
<evidence type="ECO:0000256" key="1">
    <source>
        <dbReference type="SAM" id="Phobius"/>
    </source>
</evidence>